<sequence>MMQKDRRMQPQAIVTGATGGIGRAIALALRDGGYSVLALGRSATALAELAREPGLTPLAADMTQDDAVMRAIAGWQPDVLVNNAGLMPPPGNFCDLDASGIDRALAVNLGSVLKVTRQIAPGMRARGRGHVFFTGSTAGHAPFPGMALYCATKSAIAGFAQALRLDLAASGVRVTEIVAGRVETGLYRDVLSEEARAAMYAGHSAVQPADVAAMVMAVIGLPQTVDVSRFDILPTQPASATGSK</sequence>
<protein>
    <submittedName>
        <fullName evidence="4">SDR family oxidoreductase</fullName>
    </submittedName>
</protein>
<dbReference type="InterPro" id="IPR020904">
    <property type="entry name" value="Sc_DH/Rdtase_CS"/>
</dbReference>
<dbReference type="PROSITE" id="PS00061">
    <property type="entry name" value="ADH_SHORT"/>
    <property type="match status" value="1"/>
</dbReference>
<comment type="caution">
    <text evidence="4">The sequence shown here is derived from an EMBL/GenBank/DDBJ whole genome shotgun (WGS) entry which is preliminary data.</text>
</comment>
<dbReference type="Gene3D" id="3.40.50.720">
    <property type="entry name" value="NAD(P)-binding Rossmann-like Domain"/>
    <property type="match status" value="1"/>
</dbReference>
<keyword evidence="5" id="KW-1185">Reference proteome</keyword>
<dbReference type="InterPro" id="IPR036291">
    <property type="entry name" value="NAD(P)-bd_dom_sf"/>
</dbReference>
<dbReference type="PRINTS" id="PR00081">
    <property type="entry name" value="GDHRDH"/>
</dbReference>
<reference evidence="4 5" key="1">
    <citation type="submission" date="2020-02" db="EMBL/GenBank/DDBJ databases">
        <title>Rhodobacter translucens sp. nov., a novel bacterium isolated from activated sludge.</title>
        <authorList>
            <person name="Liu J."/>
        </authorList>
    </citation>
    <scope>NUCLEOTIDE SEQUENCE [LARGE SCALE GENOMIC DNA]</scope>
    <source>
        <strain evidence="4 5">HX-7-19</strain>
    </source>
</reference>
<accession>A0A6M1TR69</accession>
<dbReference type="InterPro" id="IPR002347">
    <property type="entry name" value="SDR_fam"/>
</dbReference>
<comment type="similarity">
    <text evidence="1 3">Belongs to the short-chain dehydrogenases/reductases (SDR) family.</text>
</comment>
<dbReference type="EMBL" id="JAALFE010000001">
    <property type="protein sequence ID" value="NGQ89556.1"/>
    <property type="molecule type" value="Genomic_DNA"/>
</dbReference>
<dbReference type="PANTHER" id="PTHR44196">
    <property type="entry name" value="DEHYDROGENASE/REDUCTASE SDR FAMILY MEMBER 7B"/>
    <property type="match status" value="1"/>
</dbReference>
<dbReference type="PRINTS" id="PR00080">
    <property type="entry name" value="SDRFAMILY"/>
</dbReference>
<dbReference type="Pfam" id="PF00106">
    <property type="entry name" value="adh_short"/>
    <property type="match status" value="1"/>
</dbReference>
<dbReference type="AlphaFoldDB" id="A0A6M1TR69"/>
<dbReference type="PANTHER" id="PTHR44196:SF1">
    <property type="entry name" value="DEHYDROGENASE_REDUCTASE SDR FAMILY MEMBER 7B"/>
    <property type="match status" value="1"/>
</dbReference>
<dbReference type="GO" id="GO:0016020">
    <property type="term" value="C:membrane"/>
    <property type="evidence" value="ECO:0007669"/>
    <property type="project" value="TreeGrafter"/>
</dbReference>
<organism evidence="4 5">
    <name type="scientific">Paragemmobacter kunshanensis</name>
    <dbReference type="NCBI Taxonomy" id="2583234"/>
    <lineage>
        <taxon>Bacteria</taxon>
        <taxon>Pseudomonadati</taxon>
        <taxon>Pseudomonadota</taxon>
        <taxon>Alphaproteobacteria</taxon>
        <taxon>Rhodobacterales</taxon>
        <taxon>Paracoccaceae</taxon>
        <taxon>Paragemmobacter</taxon>
    </lineage>
</organism>
<keyword evidence="2" id="KW-0560">Oxidoreductase</keyword>
<dbReference type="Proteomes" id="UP000474758">
    <property type="component" value="Unassembled WGS sequence"/>
</dbReference>
<gene>
    <name evidence="4" type="ORF">G5V65_01505</name>
</gene>
<evidence type="ECO:0000256" key="3">
    <source>
        <dbReference type="RuleBase" id="RU000363"/>
    </source>
</evidence>
<name>A0A6M1TR69_9RHOB</name>
<dbReference type="GO" id="GO:0016491">
    <property type="term" value="F:oxidoreductase activity"/>
    <property type="evidence" value="ECO:0007669"/>
    <property type="project" value="UniProtKB-KW"/>
</dbReference>
<evidence type="ECO:0000313" key="4">
    <source>
        <dbReference type="EMBL" id="NGQ89556.1"/>
    </source>
</evidence>
<proteinExistence type="inferred from homology"/>
<evidence type="ECO:0000256" key="1">
    <source>
        <dbReference type="ARBA" id="ARBA00006484"/>
    </source>
</evidence>
<evidence type="ECO:0000256" key="2">
    <source>
        <dbReference type="ARBA" id="ARBA00023002"/>
    </source>
</evidence>
<evidence type="ECO:0000313" key="5">
    <source>
        <dbReference type="Proteomes" id="UP000474758"/>
    </source>
</evidence>
<dbReference type="SUPFAM" id="SSF51735">
    <property type="entry name" value="NAD(P)-binding Rossmann-fold domains"/>
    <property type="match status" value="1"/>
</dbReference>